<evidence type="ECO:0000313" key="10">
    <source>
        <dbReference type="EMBL" id="HEB96391.1"/>
    </source>
</evidence>
<dbReference type="InterPro" id="IPR003838">
    <property type="entry name" value="ABC3_permease_C"/>
</dbReference>
<evidence type="ECO:0000256" key="5">
    <source>
        <dbReference type="ARBA" id="ARBA00023136"/>
    </source>
</evidence>
<evidence type="ECO:0000259" key="9">
    <source>
        <dbReference type="Pfam" id="PF12704"/>
    </source>
</evidence>
<evidence type="ECO:0000256" key="1">
    <source>
        <dbReference type="ARBA" id="ARBA00004651"/>
    </source>
</evidence>
<proteinExistence type="inferred from homology"/>
<reference evidence="10" key="1">
    <citation type="journal article" date="2020" name="mSystems">
        <title>Genome- and Community-Level Interaction Insights into Carbon Utilization and Element Cycling Functions of Hydrothermarchaeota in Hydrothermal Sediment.</title>
        <authorList>
            <person name="Zhou Z."/>
            <person name="Liu Y."/>
            <person name="Xu W."/>
            <person name="Pan J."/>
            <person name="Luo Z.H."/>
            <person name="Li M."/>
        </authorList>
    </citation>
    <scope>NUCLEOTIDE SEQUENCE [LARGE SCALE GENOMIC DNA]</scope>
    <source>
        <strain evidence="10">HyVt-443</strain>
    </source>
</reference>
<keyword evidence="2" id="KW-1003">Cell membrane</keyword>
<evidence type="ECO:0000256" key="4">
    <source>
        <dbReference type="ARBA" id="ARBA00022989"/>
    </source>
</evidence>
<dbReference type="AlphaFoldDB" id="A0A831RN36"/>
<dbReference type="PANTHER" id="PTHR30572">
    <property type="entry name" value="MEMBRANE COMPONENT OF TRANSPORTER-RELATED"/>
    <property type="match status" value="1"/>
</dbReference>
<name>A0A831RN36_9GAMM</name>
<protein>
    <submittedName>
        <fullName evidence="10">FtsX-like permease family protein</fullName>
    </submittedName>
</protein>
<dbReference type="InterPro" id="IPR025857">
    <property type="entry name" value="MacB_PCD"/>
</dbReference>
<dbReference type="Pfam" id="PF12704">
    <property type="entry name" value="MacB_PCD"/>
    <property type="match status" value="1"/>
</dbReference>
<comment type="caution">
    <text evidence="10">The sequence shown here is derived from an EMBL/GenBank/DDBJ whole genome shotgun (WGS) entry which is preliminary data.</text>
</comment>
<dbReference type="GO" id="GO:0022857">
    <property type="term" value="F:transmembrane transporter activity"/>
    <property type="evidence" value="ECO:0007669"/>
    <property type="project" value="TreeGrafter"/>
</dbReference>
<keyword evidence="4 7" id="KW-1133">Transmembrane helix</keyword>
<keyword evidence="3 7" id="KW-0812">Transmembrane</keyword>
<dbReference type="EMBL" id="DRKP01000094">
    <property type="protein sequence ID" value="HEB96391.1"/>
    <property type="molecule type" value="Genomic_DNA"/>
</dbReference>
<accession>A0A831RN36</accession>
<feature type="domain" description="MacB-like periplasmic core" evidence="9">
    <location>
        <begin position="21"/>
        <end position="242"/>
    </location>
</feature>
<dbReference type="Pfam" id="PF02687">
    <property type="entry name" value="FtsX"/>
    <property type="match status" value="1"/>
</dbReference>
<gene>
    <name evidence="10" type="ORF">ENI96_08165</name>
</gene>
<feature type="transmembrane region" description="Helical" evidence="7">
    <location>
        <begin position="21"/>
        <end position="41"/>
    </location>
</feature>
<comment type="similarity">
    <text evidence="6">Belongs to the ABC-4 integral membrane protein family.</text>
</comment>
<organism evidence="10">
    <name type="scientific">Sedimenticola thiotaurini</name>
    <dbReference type="NCBI Taxonomy" id="1543721"/>
    <lineage>
        <taxon>Bacteria</taxon>
        <taxon>Pseudomonadati</taxon>
        <taxon>Pseudomonadota</taxon>
        <taxon>Gammaproteobacteria</taxon>
        <taxon>Chromatiales</taxon>
        <taxon>Sedimenticolaceae</taxon>
        <taxon>Sedimenticola</taxon>
    </lineage>
</organism>
<evidence type="ECO:0000256" key="2">
    <source>
        <dbReference type="ARBA" id="ARBA00022475"/>
    </source>
</evidence>
<feature type="transmembrane region" description="Helical" evidence="7">
    <location>
        <begin position="271"/>
        <end position="299"/>
    </location>
</feature>
<evidence type="ECO:0000256" key="6">
    <source>
        <dbReference type="ARBA" id="ARBA00038076"/>
    </source>
</evidence>
<keyword evidence="5 7" id="KW-0472">Membrane</keyword>
<evidence type="ECO:0000256" key="7">
    <source>
        <dbReference type="SAM" id="Phobius"/>
    </source>
</evidence>
<feature type="transmembrane region" description="Helical" evidence="7">
    <location>
        <begin position="361"/>
        <end position="381"/>
    </location>
</feature>
<sequence length="399" mass="42556">MRLRDLLRYTLRSVTAARMRSLLTALGITVGIASVVLLTSIGEGIHRYVLSEFTQFGTNLISVTPGRSTTFGISGAIINTVRPLTLDDAESLGRIPGVEAVVPMVQGNAAIERGQRTRRTAVYGVGPEMPRVWQMQVALGRFLPAEDPRLARPFAVLGSRMRKELFGSDNPLGRPVRIGGERFRVIGVLAPKGQMLGFDLDDAAYIPTRKAMALFDRDSLMEVDLLYTPGADSGAIAERIRRTLSRRHGNEDFTIITQDQMLDTLGSILDILTLAVAALGGISLLVGGVGILTIMTIAVTERTGEVGLLRAIGARRRQILLLFLGEAVALSGLGGLAGLLLGAGGAWLLGTLVPALPTHTPWSFVLLAETTAIAIGLLSGVTPALRAARLDPVAALREE</sequence>
<feature type="transmembrane region" description="Helical" evidence="7">
    <location>
        <begin position="320"/>
        <end position="349"/>
    </location>
</feature>
<dbReference type="InterPro" id="IPR050250">
    <property type="entry name" value="Macrolide_Exporter_MacB"/>
</dbReference>
<feature type="domain" description="ABC3 transporter permease C-terminal" evidence="8">
    <location>
        <begin position="279"/>
        <end position="392"/>
    </location>
</feature>
<dbReference type="PANTHER" id="PTHR30572:SF4">
    <property type="entry name" value="ABC TRANSPORTER PERMEASE YTRF"/>
    <property type="match status" value="1"/>
</dbReference>
<dbReference type="Proteomes" id="UP000886251">
    <property type="component" value="Unassembled WGS sequence"/>
</dbReference>
<dbReference type="GO" id="GO:0005886">
    <property type="term" value="C:plasma membrane"/>
    <property type="evidence" value="ECO:0007669"/>
    <property type="project" value="UniProtKB-SubCell"/>
</dbReference>
<evidence type="ECO:0000256" key="3">
    <source>
        <dbReference type="ARBA" id="ARBA00022692"/>
    </source>
</evidence>
<comment type="subcellular location">
    <subcellularLocation>
        <location evidence="1">Cell membrane</location>
        <topology evidence="1">Multi-pass membrane protein</topology>
    </subcellularLocation>
</comment>
<evidence type="ECO:0000259" key="8">
    <source>
        <dbReference type="Pfam" id="PF02687"/>
    </source>
</evidence>